<keyword evidence="1" id="KW-1133">Transmembrane helix</keyword>
<evidence type="ECO:0000313" key="2">
    <source>
        <dbReference type="EMBL" id="VYU76947.1"/>
    </source>
</evidence>
<evidence type="ECO:0000256" key="1">
    <source>
        <dbReference type="SAM" id="Phobius"/>
    </source>
</evidence>
<organism evidence="2">
    <name type="scientific">Phytobacter massiliensis</name>
    <dbReference type="NCBI Taxonomy" id="1485952"/>
    <lineage>
        <taxon>Bacteria</taxon>
        <taxon>Pseudomonadati</taxon>
        <taxon>Pseudomonadota</taxon>
        <taxon>Gammaproteobacteria</taxon>
        <taxon>Enterobacterales</taxon>
        <taxon>Enterobacteriaceae</taxon>
        <taxon>Phytobacter</taxon>
    </lineage>
</organism>
<feature type="transmembrane region" description="Helical" evidence="1">
    <location>
        <begin position="12"/>
        <end position="31"/>
    </location>
</feature>
<reference evidence="2" key="1">
    <citation type="submission" date="2019-11" db="EMBL/GenBank/DDBJ databases">
        <authorList>
            <person name="Feng L."/>
        </authorList>
    </citation>
    <scope>NUCLEOTIDE SEQUENCE</scope>
    <source>
        <strain evidence="2">EMassiliensisLFYP7</strain>
    </source>
</reference>
<dbReference type="EMBL" id="CACRTZ010000037">
    <property type="protein sequence ID" value="VYU76947.1"/>
    <property type="molecule type" value="Genomic_DNA"/>
</dbReference>
<keyword evidence="1" id="KW-0472">Membrane</keyword>
<name>A0A6N3HIY7_9ENTR</name>
<accession>A0A6N3HIY7</accession>
<sequence length="43" mass="4848">MDGLTRREGQKMLLMMVSGTFTLLLLLAVLVSRSAMQDIDNDY</sequence>
<keyword evidence="1" id="KW-0812">Transmembrane</keyword>
<proteinExistence type="predicted"/>
<dbReference type="AlphaFoldDB" id="A0A6N3HIY7"/>
<gene>
    <name evidence="2" type="ORF">EMLFYP7_04060</name>
</gene>
<protein>
    <submittedName>
        <fullName evidence="2">Uncharacterized protein</fullName>
    </submittedName>
</protein>